<comment type="caution">
    <text evidence="1">The sequence shown here is derived from an EMBL/GenBank/DDBJ whole genome shotgun (WGS) entry which is preliminary data.</text>
</comment>
<gene>
    <name evidence="1" type="ORF">MVEN_00802100</name>
</gene>
<dbReference type="OrthoDB" id="2014201at2759"/>
<dbReference type="SUPFAM" id="SSF53448">
    <property type="entry name" value="Nucleotide-diphospho-sugar transferases"/>
    <property type="match status" value="1"/>
</dbReference>
<dbReference type="Gene3D" id="3.90.550.10">
    <property type="entry name" value="Spore Coat Polysaccharide Biosynthesis Protein SpsA, Chain A"/>
    <property type="match status" value="1"/>
</dbReference>
<dbReference type="InterPro" id="IPR050587">
    <property type="entry name" value="GNT1/Glycosyltrans_8"/>
</dbReference>
<proteinExistence type="predicted"/>
<dbReference type="PANTHER" id="PTHR11183">
    <property type="entry name" value="GLYCOGENIN SUBFAMILY MEMBER"/>
    <property type="match status" value="1"/>
</dbReference>
<evidence type="ECO:0000313" key="1">
    <source>
        <dbReference type="EMBL" id="KAF7360702.1"/>
    </source>
</evidence>
<dbReference type="AlphaFoldDB" id="A0A8H7D631"/>
<organism evidence="1 2">
    <name type="scientific">Mycena venus</name>
    <dbReference type="NCBI Taxonomy" id="2733690"/>
    <lineage>
        <taxon>Eukaryota</taxon>
        <taxon>Fungi</taxon>
        <taxon>Dikarya</taxon>
        <taxon>Basidiomycota</taxon>
        <taxon>Agaricomycotina</taxon>
        <taxon>Agaricomycetes</taxon>
        <taxon>Agaricomycetidae</taxon>
        <taxon>Agaricales</taxon>
        <taxon>Marasmiineae</taxon>
        <taxon>Mycenaceae</taxon>
        <taxon>Mycena</taxon>
    </lineage>
</organism>
<evidence type="ECO:0000313" key="2">
    <source>
        <dbReference type="Proteomes" id="UP000620124"/>
    </source>
</evidence>
<keyword evidence="2" id="KW-1185">Reference proteome</keyword>
<name>A0A8H7D631_9AGAR</name>
<reference evidence="1" key="1">
    <citation type="submission" date="2020-05" db="EMBL/GenBank/DDBJ databases">
        <title>Mycena genomes resolve the evolution of fungal bioluminescence.</title>
        <authorList>
            <person name="Tsai I.J."/>
        </authorList>
    </citation>
    <scope>NUCLEOTIDE SEQUENCE</scope>
    <source>
        <strain evidence="1">CCC161011</strain>
    </source>
</reference>
<dbReference type="InterPro" id="IPR029044">
    <property type="entry name" value="Nucleotide-diphossugar_trans"/>
</dbReference>
<accession>A0A8H7D631</accession>
<dbReference type="GO" id="GO:0016740">
    <property type="term" value="F:transferase activity"/>
    <property type="evidence" value="ECO:0007669"/>
    <property type="project" value="UniProtKB-KW"/>
</dbReference>
<protein>
    <submittedName>
        <fullName evidence="1">Glycosyltransferase family 8 protein</fullName>
    </submittedName>
</protein>
<dbReference type="EMBL" id="JACAZI010000005">
    <property type="protein sequence ID" value="KAF7360702.1"/>
    <property type="molecule type" value="Genomic_DNA"/>
</dbReference>
<keyword evidence="1" id="KW-0808">Transferase</keyword>
<dbReference type="Proteomes" id="UP000620124">
    <property type="component" value="Unassembled WGS sequence"/>
</dbReference>
<sequence length="174" mass="19904">MWNLDRKGIESAVYIDADTLVRRNFDELFDSPFNFAAAPDVYGAGDPRGFNLKFNAGVLALRPSLAVLDDMRRKMDVAEYPLQQAEQAFLNLYFGGTCMRLPYIYNANLAIKARSPILWRRLADEMRVVYYIILKPFINDARPSNAILTMNEIQEAIDQSALREGGLFREEVAW</sequence>